<evidence type="ECO:0008006" key="4">
    <source>
        <dbReference type="Google" id="ProtNLM"/>
    </source>
</evidence>
<dbReference type="Proteomes" id="UP001362999">
    <property type="component" value="Unassembled WGS sequence"/>
</dbReference>
<dbReference type="AlphaFoldDB" id="A0AAW0A154"/>
<proteinExistence type="predicted"/>
<keyword evidence="3" id="KW-1185">Reference proteome</keyword>
<protein>
    <recommendedName>
        <fullName evidence="4">AAA-ATPase-like domain-containing protein</fullName>
    </recommendedName>
</protein>
<gene>
    <name evidence="2" type="ORF">R3P38DRAFT_3067544</name>
</gene>
<dbReference type="EMBL" id="JAWWNJ010000094">
    <property type="protein sequence ID" value="KAK6997096.1"/>
    <property type="molecule type" value="Genomic_DNA"/>
</dbReference>
<feature type="region of interest" description="Disordered" evidence="1">
    <location>
        <begin position="734"/>
        <end position="756"/>
    </location>
</feature>
<reference evidence="2 3" key="1">
    <citation type="journal article" date="2024" name="J Genomics">
        <title>Draft genome sequencing and assembly of Favolaschia claudopus CIRM-BRFM 2984 isolated from oak limbs.</title>
        <authorList>
            <person name="Navarro D."/>
            <person name="Drula E."/>
            <person name="Chaduli D."/>
            <person name="Cazenave R."/>
            <person name="Ahrendt S."/>
            <person name="Wang J."/>
            <person name="Lipzen A."/>
            <person name="Daum C."/>
            <person name="Barry K."/>
            <person name="Grigoriev I.V."/>
            <person name="Favel A."/>
            <person name="Rosso M.N."/>
            <person name="Martin F."/>
        </authorList>
    </citation>
    <scope>NUCLEOTIDE SEQUENCE [LARGE SCALE GENOMIC DNA]</scope>
    <source>
        <strain evidence="2 3">CIRM-BRFM 2984</strain>
    </source>
</reference>
<comment type="caution">
    <text evidence="2">The sequence shown here is derived from an EMBL/GenBank/DDBJ whole genome shotgun (WGS) entry which is preliminary data.</text>
</comment>
<evidence type="ECO:0000313" key="2">
    <source>
        <dbReference type="EMBL" id="KAK6997096.1"/>
    </source>
</evidence>
<sequence>MDSNNTQENILIQFILFDSIHRQELRRFTFSCPAESLRQPVSSLLQMMDTSHKLAWDASHCTSCTGKMLIKSGWLTKLPVETARDLVRPMADLTSGGPLNLEFMKPWVLGNRYIKQSAAEDTVTIICETVNAEASNPHTSKRPRTDSEANAPDTDNEAKRAKLGSTPTQNSLKFKGLRIVPSTDQDALVILPEPHLSFYSLATNPGVVFVDKTRFIPKLYELLGASELCMVALPPNTGKTTLLSALLTWLDCRGRALDEWLALFSSLEVGQGLTMPMPKALKPDSHDLWTGVHGGRDTLCLHFDLKTVTLPAIDSDRALANSITAYLRKTIEAFITKYQQELGYVKLASRSGSDLVTHMVKNILTRVENKGLKLFVGIDHWCYPIIEALSYLEHDSATVGVLSKFICSLMPQIGEKQKSKSRVRILILGNLPVLEEIQAAAPTPIDQRDISTLLASDGRDATFPSGTAFGITPDECAGLAAVLSHKRSERRMRWQFLNEQRICGGFKSHPRTPQEKCGSIIYDFSLVLQYLAKAFDLNSGHRMLPDSTALQNIAENCQSLLEQSSLRRERKFLLSPHYGISAATLRLCETREPSLWILLHYMGVIRRDREENIMDMWEMTPSSIHAQKQLFGRYPPMKISPYEESEKEIYLRALLERNPYPFTNALSDLLRRKPLFDLFRMDEAVLQAIIDCSMEDSSRNGCKDEEGYPIVKGRYIHNYFAQLGLRTNLPGSASKSVKHAKSGPAGKSTQTQYEPSPSGLEEYGYMDCFIAALRRLGKNCAICMEAKYCSPYGFGRGKYGINEWRQFEAALDADGLRYTALKTMQNFDSLTIPEIEKLNYCYFDRDRKEYVTLTVKKIIDNAKVQLQSYMAAIAAGQAAPDKKGITGAETRIIVKKCEEGEPADELIGYIILGLGRRIIAIEVEPDVQNTEYRFLGTFHWWSTHEQKLETYEPNRKKKSL</sequence>
<evidence type="ECO:0000256" key="1">
    <source>
        <dbReference type="SAM" id="MobiDB-lite"/>
    </source>
</evidence>
<evidence type="ECO:0000313" key="3">
    <source>
        <dbReference type="Proteomes" id="UP001362999"/>
    </source>
</evidence>
<organism evidence="2 3">
    <name type="scientific">Favolaschia claudopus</name>
    <dbReference type="NCBI Taxonomy" id="2862362"/>
    <lineage>
        <taxon>Eukaryota</taxon>
        <taxon>Fungi</taxon>
        <taxon>Dikarya</taxon>
        <taxon>Basidiomycota</taxon>
        <taxon>Agaricomycotina</taxon>
        <taxon>Agaricomycetes</taxon>
        <taxon>Agaricomycetidae</taxon>
        <taxon>Agaricales</taxon>
        <taxon>Marasmiineae</taxon>
        <taxon>Mycenaceae</taxon>
        <taxon>Favolaschia</taxon>
    </lineage>
</organism>
<feature type="region of interest" description="Disordered" evidence="1">
    <location>
        <begin position="134"/>
        <end position="167"/>
    </location>
</feature>
<accession>A0AAW0A154</accession>
<name>A0AAW0A154_9AGAR</name>